<keyword evidence="1" id="KW-0808">Transferase</keyword>
<evidence type="ECO:0000259" key="2">
    <source>
        <dbReference type="Pfam" id="PF00534"/>
    </source>
</evidence>
<dbReference type="GO" id="GO:0016757">
    <property type="term" value="F:glycosyltransferase activity"/>
    <property type="evidence" value="ECO:0007669"/>
    <property type="project" value="InterPro"/>
</dbReference>
<name>A0A9D2NJ34_9FIRM</name>
<reference evidence="4" key="1">
    <citation type="journal article" date="2021" name="PeerJ">
        <title>Extensive microbial diversity within the chicken gut microbiome revealed by metagenomics and culture.</title>
        <authorList>
            <person name="Gilroy R."/>
            <person name="Ravi A."/>
            <person name="Getino M."/>
            <person name="Pursley I."/>
            <person name="Horton D.L."/>
            <person name="Alikhan N.F."/>
            <person name="Baker D."/>
            <person name="Gharbi K."/>
            <person name="Hall N."/>
            <person name="Watson M."/>
            <person name="Adriaenssens E.M."/>
            <person name="Foster-Nyarko E."/>
            <person name="Jarju S."/>
            <person name="Secka A."/>
            <person name="Antonio M."/>
            <person name="Oren A."/>
            <person name="Chaudhuri R.R."/>
            <person name="La Ragione R."/>
            <person name="Hildebrand F."/>
            <person name="Pallen M.J."/>
        </authorList>
    </citation>
    <scope>NUCLEOTIDE SEQUENCE</scope>
    <source>
        <strain evidence="4">USAMLcec2-132</strain>
    </source>
</reference>
<evidence type="ECO:0000313" key="4">
    <source>
        <dbReference type="EMBL" id="HJC25640.1"/>
    </source>
</evidence>
<gene>
    <name evidence="4" type="ORF">H9761_18415</name>
</gene>
<dbReference type="EMBL" id="DWWS01000069">
    <property type="protein sequence ID" value="HJC25640.1"/>
    <property type="molecule type" value="Genomic_DNA"/>
</dbReference>
<dbReference type="SUPFAM" id="SSF53756">
    <property type="entry name" value="UDP-Glycosyltransferase/glycogen phosphorylase"/>
    <property type="match status" value="1"/>
</dbReference>
<comment type="caution">
    <text evidence="4">The sequence shown here is derived from an EMBL/GenBank/DDBJ whole genome shotgun (WGS) entry which is preliminary data.</text>
</comment>
<dbReference type="Proteomes" id="UP000823891">
    <property type="component" value="Unassembled WGS sequence"/>
</dbReference>
<dbReference type="PANTHER" id="PTHR46401">
    <property type="entry name" value="GLYCOSYLTRANSFERASE WBBK-RELATED"/>
    <property type="match status" value="1"/>
</dbReference>
<evidence type="ECO:0000259" key="3">
    <source>
        <dbReference type="Pfam" id="PF13439"/>
    </source>
</evidence>
<feature type="domain" description="Glycosyl transferase family 1" evidence="2">
    <location>
        <begin position="185"/>
        <end position="345"/>
    </location>
</feature>
<dbReference type="InterPro" id="IPR028098">
    <property type="entry name" value="Glyco_trans_4-like_N"/>
</dbReference>
<dbReference type="InterPro" id="IPR001296">
    <property type="entry name" value="Glyco_trans_1"/>
</dbReference>
<dbReference type="Pfam" id="PF00534">
    <property type="entry name" value="Glycos_transf_1"/>
    <property type="match status" value="1"/>
</dbReference>
<dbReference type="AlphaFoldDB" id="A0A9D2NJ34"/>
<dbReference type="Gene3D" id="3.40.50.2000">
    <property type="entry name" value="Glycogen Phosphorylase B"/>
    <property type="match status" value="2"/>
</dbReference>
<dbReference type="CDD" id="cd03801">
    <property type="entry name" value="GT4_PimA-like"/>
    <property type="match status" value="1"/>
</dbReference>
<dbReference type="PANTHER" id="PTHR46401:SF2">
    <property type="entry name" value="GLYCOSYLTRANSFERASE WBBK-RELATED"/>
    <property type="match status" value="1"/>
</dbReference>
<sequence length="372" mass="42244">MIGHKRIPSREGGVEIVVDELSTRLVKLGCRVDAYNRYGRHTAGKKFDQRRGKYYNGIRLITIPTPKSSSLNAIVYSFFAAVRALFGGYDVIHFHAEGPCIMLLIPKLLGIRVVATIHGLDWQRSKWGNFASRMLKLGEKTAARHADEVIVLSRNMQEYFLENYGRQTHFIPNGITRPQIREAELIRENYGLEKDGYILFLARIVPEKGLHYLIEAFYQIETDKKLVIAGGSSHSHAYVEQIQGMAAEDERIIMTNFVHGQCLEELYSNAYLFVLPSDVEGMALTLLEAMSFGDCCLVSDIKENTEVVEDHAVTFQKGNVEDLKRKLSELLEEPERVEAIRRKSQEFICAKYNWDSVVAETLKLYTGTGDTI</sequence>
<proteinExistence type="predicted"/>
<accession>A0A9D2NJ34</accession>
<organism evidence="4 5">
    <name type="scientific">Candidatus Eisenbergiella merdavium</name>
    <dbReference type="NCBI Taxonomy" id="2838551"/>
    <lineage>
        <taxon>Bacteria</taxon>
        <taxon>Bacillati</taxon>
        <taxon>Bacillota</taxon>
        <taxon>Clostridia</taxon>
        <taxon>Lachnospirales</taxon>
        <taxon>Lachnospiraceae</taxon>
        <taxon>Eisenbergiella</taxon>
    </lineage>
</organism>
<dbReference type="Pfam" id="PF13439">
    <property type="entry name" value="Glyco_transf_4"/>
    <property type="match status" value="1"/>
</dbReference>
<evidence type="ECO:0000313" key="5">
    <source>
        <dbReference type="Proteomes" id="UP000823891"/>
    </source>
</evidence>
<reference evidence="4" key="2">
    <citation type="submission" date="2021-04" db="EMBL/GenBank/DDBJ databases">
        <authorList>
            <person name="Gilroy R."/>
        </authorList>
    </citation>
    <scope>NUCLEOTIDE SEQUENCE</scope>
    <source>
        <strain evidence="4">USAMLcec2-132</strain>
    </source>
</reference>
<evidence type="ECO:0000256" key="1">
    <source>
        <dbReference type="ARBA" id="ARBA00022679"/>
    </source>
</evidence>
<feature type="domain" description="Glycosyltransferase subfamily 4-like N-terminal" evidence="3">
    <location>
        <begin position="12"/>
        <end position="175"/>
    </location>
</feature>
<protein>
    <submittedName>
        <fullName evidence="4">Glycosyltransferase family 4 protein</fullName>
    </submittedName>
</protein>